<evidence type="ECO:0000313" key="2">
    <source>
        <dbReference type="Proteomes" id="UP000184330"/>
    </source>
</evidence>
<dbReference type="PANTHER" id="PTHR38886:SF1">
    <property type="entry name" value="NACHT-NTPASE AND P-LOOP NTPASES N-TERMINAL DOMAIN-CONTAINING PROTEIN"/>
    <property type="match status" value="1"/>
</dbReference>
<organism evidence="1 2">
    <name type="scientific">Phialocephala subalpina</name>
    <dbReference type="NCBI Taxonomy" id="576137"/>
    <lineage>
        <taxon>Eukaryota</taxon>
        <taxon>Fungi</taxon>
        <taxon>Dikarya</taxon>
        <taxon>Ascomycota</taxon>
        <taxon>Pezizomycotina</taxon>
        <taxon>Leotiomycetes</taxon>
        <taxon>Helotiales</taxon>
        <taxon>Mollisiaceae</taxon>
        <taxon>Phialocephala</taxon>
        <taxon>Phialocephala fortinii species complex</taxon>
    </lineage>
</organism>
<dbReference type="PANTHER" id="PTHR38886">
    <property type="entry name" value="SESA DOMAIN-CONTAINING PROTEIN"/>
    <property type="match status" value="1"/>
</dbReference>
<gene>
    <name evidence="1" type="ORF">PAC_01284</name>
</gene>
<proteinExistence type="predicted"/>
<evidence type="ECO:0008006" key="3">
    <source>
        <dbReference type="Google" id="ProtNLM"/>
    </source>
</evidence>
<dbReference type="OrthoDB" id="3045089at2759"/>
<dbReference type="STRING" id="576137.A0A1L7WF95"/>
<name>A0A1L7WF95_9HELO</name>
<protein>
    <recommendedName>
        <fullName evidence="3">Fungal N-terminal domain-containing protein</fullName>
    </recommendedName>
</protein>
<sequence length="357" mass="38905">MSFGWSAGDIVAALKLLYQISSAVRDSGGASSDFQDILSFLQTLSQTLQHLNALQATYLDPAFADHLRQQCNHIRVPLTNFLDDVGRKFGPALGTNSRRKRVFAVPRMIQWTVSDSKKTKRLQDRIAVPMSAVGLILGQQIIHTTLAMPENIQDRISHLMDTAVDTRIIPATTHINNNIAALSVGQSSSADTITRNLHEIGRTTAEAIHTNALEGREATARMEGHLKRILISQEASAETSLGANTGFHAKLEDVSITQATSTDLVVRCTKQAGEATADAIRRHALETRAQSSSLHRKLVEVGTSMDAIQDALQTLSASRLGLDSDLPKTEVERAIQDIFGSICLLLSSLQNLIRELV</sequence>
<reference evidence="1 2" key="1">
    <citation type="submission" date="2016-03" db="EMBL/GenBank/DDBJ databases">
        <authorList>
            <person name="Ploux O."/>
        </authorList>
    </citation>
    <scope>NUCLEOTIDE SEQUENCE [LARGE SCALE GENOMIC DNA]</scope>
    <source>
        <strain evidence="1 2">UAMH 11012</strain>
    </source>
</reference>
<dbReference type="Proteomes" id="UP000184330">
    <property type="component" value="Unassembled WGS sequence"/>
</dbReference>
<dbReference type="EMBL" id="FJOG01000002">
    <property type="protein sequence ID" value="CZR51409.1"/>
    <property type="molecule type" value="Genomic_DNA"/>
</dbReference>
<dbReference type="AlphaFoldDB" id="A0A1L7WF95"/>
<evidence type="ECO:0000313" key="1">
    <source>
        <dbReference type="EMBL" id="CZR51409.1"/>
    </source>
</evidence>
<keyword evidence="2" id="KW-1185">Reference proteome</keyword>
<accession>A0A1L7WF95</accession>